<dbReference type="OrthoDB" id="1440774at2"/>
<dbReference type="AlphaFoldDB" id="A0A3P1XFC7"/>
<evidence type="ECO:0000313" key="1">
    <source>
        <dbReference type="EMBL" id="RRD57161.1"/>
    </source>
</evidence>
<dbReference type="EMBL" id="RQYS01000087">
    <property type="protein sequence ID" value="RRD57161.1"/>
    <property type="molecule type" value="Genomic_DNA"/>
</dbReference>
<name>A0A3P1XFC7_TANFO</name>
<proteinExistence type="predicted"/>
<protein>
    <submittedName>
        <fullName evidence="1">GLPGLI family protein</fullName>
    </submittedName>
</protein>
<dbReference type="NCBIfam" id="TIGR01200">
    <property type="entry name" value="GLPGLI"/>
    <property type="match status" value="1"/>
</dbReference>
<organism evidence="1 2">
    <name type="scientific">Tannerella forsythia</name>
    <name type="common">Bacteroides forsythus</name>
    <dbReference type="NCBI Taxonomy" id="28112"/>
    <lineage>
        <taxon>Bacteria</taxon>
        <taxon>Pseudomonadati</taxon>
        <taxon>Bacteroidota</taxon>
        <taxon>Bacteroidia</taxon>
        <taxon>Bacteroidales</taxon>
        <taxon>Tannerellaceae</taxon>
        <taxon>Tannerella</taxon>
    </lineage>
</organism>
<reference evidence="1 2" key="1">
    <citation type="submission" date="2018-11" db="EMBL/GenBank/DDBJ databases">
        <title>Genomes From Bacteria Associated with the Canine Oral Cavity: a Test Case for Automated Genome-Based Taxonomic Assignment.</title>
        <authorList>
            <person name="Coil D.A."/>
            <person name="Jospin G."/>
            <person name="Darling A.E."/>
            <person name="Wallis C."/>
            <person name="Davis I.J."/>
            <person name="Harris S."/>
            <person name="Eisen J.A."/>
            <person name="Holcombe L.J."/>
            <person name="O'Flynn C."/>
        </authorList>
    </citation>
    <scope>NUCLEOTIDE SEQUENCE [LARGE SCALE GENOMIC DNA]</scope>
    <source>
        <strain evidence="1 2">OH2617_COT-023</strain>
    </source>
</reference>
<evidence type="ECO:0000313" key="2">
    <source>
        <dbReference type="Proteomes" id="UP000278609"/>
    </source>
</evidence>
<accession>A0A3P1XFC7</accession>
<dbReference type="InterPro" id="IPR005901">
    <property type="entry name" value="GLPGLI"/>
</dbReference>
<sequence length="279" mass="32772">MKLIILGITVFLLTTLSIEINSQVLDDCVLKCQYKYTWKFDTIKNKIRDDLIYLQIGGVVSKCFSYYTFQSDSLRSTPDGQKVWRELFTKAIEKNGIKATNFPYKRMKTYVYKNYPQGKMTVTDGLSLQDYMYEDELHPQEWQMTDSTKTILDYTCQQAVCYFRGRYWTAWFAPDIPVNDGPWKFGGLPGLIMEVYDRGHQYHFTIVGLQQVDHEPIIFSPTNVGSKKFEQTNRIDFLKAKKRYLMDMNGYIQMETGIDLSNGEPANIMRYDLMERDYK</sequence>
<dbReference type="Pfam" id="PF09697">
    <property type="entry name" value="Porph_ging"/>
    <property type="match status" value="1"/>
</dbReference>
<comment type="caution">
    <text evidence="1">The sequence shown here is derived from an EMBL/GenBank/DDBJ whole genome shotgun (WGS) entry which is preliminary data.</text>
</comment>
<dbReference type="Proteomes" id="UP000278609">
    <property type="component" value="Unassembled WGS sequence"/>
</dbReference>
<dbReference type="RefSeq" id="WP_124752673.1">
    <property type="nucleotide sequence ID" value="NZ_RQYS01000087.1"/>
</dbReference>
<gene>
    <name evidence="1" type="ORF">EII40_13245</name>
</gene>